<dbReference type="InterPro" id="IPR013320">
    <property type="entry name" value="ConA-like_dom_sf"/>
</dbReference>
<dbReference type="Pfam" id="PF00722">
    <property type="entry name" value="Glyco_hydro_16"/>
    <property type="match status" value="1"/>
</dbReference>
<keyword evidence="11" id="KW-1185">Reference proteome</keyword>
<sequence>MALKFKRINQEALSMTFISDVPTLDLYEFAQPYAADGWLKSDWPAGQSSILQWLPDNVRLAVDGSVELVLRRAPEGSERPYQSGEVQSALEATTGTWGWTVQTPEMWPGAVFGLFTFKSDWENQPWVEFDFEFVGADTTRVQLNIHMETASGQQVTLDNDGRDLVIIDLGFDASKDAHTYEITVTEEKAIFHIDGKIVGEFSGGDMPGGIWNIGPMNSYINLWAVQPKQEIWAGVWTDPPATLVARILGAEVRPGEYGSSYGTGPNTPTAQPTERGDLE</sequence>
<dbReference type="Gene3D" id="2.60.120.200">
    <property type="match status" value="1"/>
</dbReference>
<dbReference type="EMBL" id="SRPG01000059">
    <property type="protein sequence ID" value="TGN62054.1"/>
    <property type="molecule type" value="Genomic_DNA"/>
</dbReference>
<evidence type="ECO:0000256" key="6">
    <source>
        <dbReference type="ARBA" id="ARBA00029771"/>
    </source>
</evidence>
<feature type="region of interest" description="Disordered" evidence="8">
    <location>
        <begin position="256"/>
        <end position="279"/>
    </location>
</feature>
<evidence type="ECO:0000313" key="11">
    <source>
        <dbReference type="Proteomes" id="UP000297972"/>
    </source>
</evidence>
<evidence type="ECO:0000256" key="3">
    <source>
        <dbReference type="ARBA" id="ARBA00022801"/>
    </source>
</evidence>
<dbReference type="InterPro" id="IPR044791">
    <property type="entry name" value="Beta-glucanase/XTH"/>
</dbReference>
<dbReference type="Proteomes" id="UP000297972">
    <property type="component" value="Unassembled WGS sequence"/>
</dbReference>
<protein>
    <recommendedName>
        <fullName evidence="2">Beta-glucanase</fullName>
    </recommendedName>
    <alternativeName>
        <fullName evidence="7">1,3-1,4-beta-D-glucan 4-glucanohydrolase</fullName>
    </alternativeName>
    <alternativeName>
        <fullName evidence="6">Endo-beta-1,3-1,4 glucanase</fullName>
    </alternativeName>
    <alternativeName>
        <fullName evidence="5">Lichenase</fullName>
    </alternativeName>
</protein>
<dbReference type="GO" id="GO:0005975">
    <property type="term" value="P:carbohydrate metabolic process"/>
    <property type="evidence" value="ECO:0007669"/>
    <property type="project" value="InterPro"/>
</dbReference>
<feature type="compositionally biased region" description="Polar residues" evidence="8">
    <location>
        <begin position="260"/>
        <end position="272"/>
    </location>
</feature>
<evidence type="ECO:0000256" key="5">
    <source>
        <dbReference type="ARBA" id="ARBA00029722"/>
    </source>
</evidence>
<organism evidence="10 11">
    <name type="scientific">Paracoccus liaowanqingii</name>
    <dbReference type="NCBI Taxonomy" id="2560053"/>
    <lineage>
        <taxon>Bacteria</taxon>
        <taxon>Pseudomonadati</taxon>
        <taxon>Pseudomonadota</taxon>
        <taxon>Alphaproteobacteria</taxon>
        <taxon>Rhodobacterales</taxon>
        <taxon>Paracoccaceae</taxon>
        <taxon>Paracoccus</taxon>
    </lineage>
</organism>
<accession>A0A4Z1CH62</accession>
<evidence type="ECO:0000256" key="1">
    <source>
        <dbReference type="ARBA" id="ARBA00006865"/>
    </source>
</evidence>
<proteinExistence type="inferred from homology"/>
<evidence type="ECO:0000256" key="8">
    <source>
        <dbReference type="SAM" id="MobiDB-lite"/>
    </source>
</evidence>
<evidence type="ECO:0000256" key="7">
    <source>
        <dbReference type="ARBA" id="ARBA00031665"/>
    </source>
</evidence>
<dbReference type="GO" id="GO:0004553">
    <property type="term" value="F:hydrolase activity, hydrolyzing O-glycosyl compounds"/>
    <property type="evidence" value="ECO:0007669"/>
    <property type="project" value="InterPro"/>
</dbReference>
<dbReference type="RefSeq" id="WP_135817193.1">
    <property type="nucleotide sequence ID" value="NZ_SRPG01000059.1"/>
</dbReference>
<dbReference type="PROSITE" id="PS51762">
    <property type="entry name" value="GH16_2"/>
    <property type="match status" value="1"/>
</dbReference>
<evidence type="ECO:0000259" key="9">
    <source>
        <dbReference type="PROSITE" id="PS51762"/>
    </source>
</evidence>
<evidence type="ECO:0000256" key="2">
    <source>
        <dbReference type="ARBA" id="ARBA00014569"/>
    </source>
</evidence>
<dbReference type="PANTHER" id="PTHR31062">
    <property type="entry name" value="XYLOGLUCAN ENDOTRANSGLUCOSYLASE/HYDROLASE PROTEIN 8-RELATED"/>
    <property type="match status" value="1"/>
</dbReference>
<evidence type="ECO:0000313" key="10">
    <source>
        <dbReference type="EMBL" id="TGN62054.1"/>
    </source>
</evidence>
<dbReference type="AlphaFoldDB" id="A0A4Z1CH62"/>
<keyword evidence="3 10" id="KW-0378">Hydrolase</keyword>
<evidence type="ECO:0000256" key="4">
    <source>
        <dbReference type="ARBA" id="ARBA00023295"/>
    </source>
</evidence>
<name>A0A4Z1CH62_9RHOB</name>
<dbReference type="OrthoDB" id="7667126at2"/>
<reference evidence="10 11" key="1">
    <citation type="submission" date="2019-03" db="EMBL/GenBank/DDBJ databases">
        <authorList>
            <person name="Li J."/>
        </authorList>
    </citation>
    <scope>NUCLEOTIDE SEQUENCE [LARGE SCALE GENOMIC DNA]</scope>
    <source>
        <strain evidence="10 11">3058</strain>
    </source>
</reference>
<comment type="caution">
    <text evidence="10">The sequence shown here is derived from an EMBL/GenBank/DDBJ whole genome shotgun (WGS) entry which is preliminary data.</text>
</comment>
<feature type="domain" description="GH16" evidence="9">
    <location>
        <begin position="3"/>
        <end position="255"/>
    </location>
</feature>
<keyword evidence="4" id="KW-0326">Glycosidase</keyword>
<comment type="similarity">
    <text evidence="1">Belongs to the glycosyl hydrolase 16 family.</text>
</comment>
<dbReference type="SUPFAM" id="SSF49899">
    <property type="entry name" value="Concanavalin A-like lectins/glucanases"/>
    <property type="match status" value="1"/>
</dbReference>
<gene>
    <name evidence="10" type="ORF">E4L95_08195</name>
</gene>
<dbReference type="InterPro" id="IPR000757">
    <property type="entry name" value="Beta-glucanase-like"/>
</dbReference>